<dbReference type="Proteomes" id="UP000237000">
    <property type="component" value="Unassembled WGS sequence"/>
</dbReference>
<organism evidence="1 2">
    <name type="scientific">Trema orientale</name>
    <name type="common">Charcoal tree</name>
    <name type="synonym">Celtis orientalis</name>
    <dbReference type="NCBI Taxonomy" id="63057"/>
    <lineage>
        <taxon>Eukaryota</taxon>
        <taxon>Viridiplantae</taxon>
        <taxon>Streptophyta</taxon>
        <taxon>Embryophyta</taxon>
        <taxon>Tracheophyta</taxon>
        <taxon>Spermatophyta</taxon>
        <taxon>Magnoliopsida</taxon>
        <taxon>eudicotyledons</taxon>
        <taxon>Gunneridae</taxon>
        <taxon>Pentapetalae</taxon>
        <taxon>rosids</taxon>
        <taxon>fabids</taxon>
        <taxon>Rosales</taxon>
        <taxon>Cannabaceae</taxon>
        <taxon>Trema</taxon>
    </lineage>
</organism>
<gene>
    <name evidence="1" type="ORF">TorRG33x02_337390</name>
</gene>
<keyword evidence="2" id="KW-1185">Reference proteome</keyword>
<evidence type="ECO:0000313" key="2">
    <source>
        <dbReference type="Proteomes" id="UP000237000"/>
    </source>
</evidence>
<dbReference type="InParanoid" id="A0A2P5AZ70"/>
<reference evidence="2" key="1">
    <citation type="submission" date="2016-06" db="EMBL/GenBank/DDBJ databases">
        <title>Parallel loss of symbiosis genes in relatives of nitrogen-fixing non-legume Parasponia.</title>
        <authorList>
            <person name="Van Velzen R."/>
            <person name="Holmer R."/>
            <person name="Bu F."/>
            <person name="Rutten L."/>
            <person name="Van Zeijl A."/>
            <person name="Liu W."/>
            <person name="Santuari L."/>
            <person name="Cao Q."/>
            <person name="Sharma T."/>
            <person name="Shen D."/>
            <person name="Roswanjaya Y."/>
            <person name="Wardhani T."/>
            <person name="Kalhor M.S."/>
            <person name="Jansen J."/>
            <person name="Van den Hoogen J."/>
            <person name="Gungor B."/>
            <person name="Hartog M."/>
            <person name="Hontelez J."/>
            <person name="Verver J."/>
            <person name="Yang W.-C."/>
            <person name="Schijlen E."/>
            <person name="Repin R."/>
            <person name="Schilthuizen M."/>
            <person name="Schranz E."/>
            <person name="Heidstra R."/>
            <person name="Miyata K."/>
            <person name="Fedorova E."/>
            <person name="Kohlen W."/>
            <person name="Bisseling T."/>
            <person name="Smit S."/>
            <person name="Geurts R."/>
        </authorList>
    </citation>
    <scope>NUCLEOTIDE SEQUENCE [LARGE SCALE GENOMIC DNA]</scope>
    <source>
        <strain evidence="2">cv. RG33-2</strain>
    </source>
</reference>
<proteinExistence type="predicted"/>
<comment type="caution">
    <text evidence="1">The sequence shown here is derived from an EMBL/GenBank/DDBJ whole genome shotgun (WGS) entry which is preliminary data.</text>
</comment>
<sequence>MSDLLSRNARIYNECGEPIVLKVLHYPGALPDKEIPIPPGGYEDISYQTVDNSYNRHRWKEISIERQGKEQPGEKRITSRDIRDCERLILTLTDNDDEENRQRVNVLRIEGNFFLRIGIVRMLRDFSRKLKKSVRRRSTPVDVNVTIIN</sequence>
<protein>
    <submittedName>
        <fullName evidence="1">Uncharacterized protein</fullName>
    </submittedName>
</protein>
<dbReference type="AlphaFoldDB" id="A0A2P5AZ70"/>
<dbReference type="EMBL" id="JXTC01000650">
    <property type="protein sequence ID" value="PON41835.1"/>
    <property type="molecule type" value="Genomic_DNA"/>
</dbReference>
<dbReference type="OrthoDB" id="1539468at2759"/>
<evidence type="ECO:0000313" key="1">
    <source>
        <dbReference type="EMBL" id="PON41835.1"/>
    </source>
</evidence>
<name>A0A2P5AZ70_TREOI</name>
<accession>A0A2P5AZ70</accession>